<sequence length="382" mass="40301">MALFGTSASLGSSKYLVEFRAGKMNMRGTTVTPDKRKGQVYIHQSEDSLMHFCWKDRTTGNVEDDLIIFPDDIEFKRVTQCTTGRVYILKFKSSSRKFFFWMQEPKTDKDEEHCKKVNEMLNNPPAPGSALGGSGGSGGAAGGLAGLQPALASLGDQLGDSNLQNLINNMDQNQLMQLLGMTGLGGAGGLGADTEAKSSSRTSTAKSSTTSATTTSTPAAPTNTTSSSNNASKPTTASSASKAGNGGGAVQLSDLQSILSNMQVPANQESVDLAASFSVDALVPLLADKETQEKLKPFLPAVENLSGTEQEIKETVQSAQFKQALSTFSAALSSGQLAPLMQQFKLSQNAIDAATKGDIVGFVKALQEAESKDNKEEDMALD</sequence>
<dbReference type="AlphaFoldDB" id="A0A7M5V732"/>
<dbReference type="InterPro" id="IPR044868">
    <property type="entry name" value="Rpn13/ADRM1_Pru"/>
</dbReference>
<feature type="domain" description="DEUBAD" evidence="8">
    <location>
        <begin position="264"/>
        <end position="376"/>
    </location>
</feature>
<comment type="similarity">
    <text evidence="3">Belongs to the ADRM1 family.</text>
</comment>
<dbReference type="GO" id="GO:0005737">
    <property type="term" value="C:cytoplasm"/>
    <property type="evidence" value="ECO:0007669"/>
    <property type="project" value="UniProtKB-SubCell"/>
</dbReference>
<dbReference type="GO" id="GO:0061133">
    <property type="term" value="F:endopeptidase activator activity"/>
    <property type="evidence" value="ECO:0007669"/>
    <property type="project" value="TreeGrafter"/>
</dbReference>
<accession>A0A7M5V732</accession>
<dbReference type="InterPro" id="IPR038108">
    <property type="entry name" value="RPN13_DEUBAD_sf"/>
</dbReference>
<evidence type="ECO:0000313" key="11">
    <source>
        <dbReference type="Proteomes" id="UP000594262"/>
    </source>
</evidence>
<evidence type="ECO:0000256" key="5">
    <source>
        <dbReference type="ARBA" id="ARBA00022942"/>
    </source>
</evidence>
<dbReference type="GeneID" id="136821376"/>
<protein>
    <recommendedName>
        <fullName evidence="12">Proteasomal ubiquitin receptor ADRM1</fullName>
    </recommendedName>
</protein>
<dbReference type="FunFam" id="2.30.29.70:FF:000001">
    <property type="entry name" value="Proteasomal ubiquitin receptor ADRM1"/>
    <property type="match status" value="1"/>
</dbReference>
<evidence type="ECO:0000259" key="9">
    <source>
        <dbReference type="PROSITE" id="PS51917"/>
    </source>
</evidence>
<evidence type="ECO:0000256" key="7">
    <source>
        <dbReference type="SAM" id="MobiDB-lite"/>
    </source>
</evidence>
<dbReference type="Gene3D" id="1.10.2020.20">
    <property type="match status" value="1"/>
</dbReference>
<evidence type="ECO:0000256" key="1">
    <source>
        <dbReference type="ARBA" id="ARBA00004123"/>
    </source>
</evidence>
<dbReference type="GO" id="GO:0070628">
    <property type="term" value="F:proteasome binding"/>
    <property type="evidence" value="ECO:0007669"/>
    <property type="project" value="TreeGrafter"/>
</dbReference>
<proteinExistence type="inferred from homology"/>
<feature type="region of interest" description="Disordered" evidence="7">
    <location>
        <begin position="190"/>
        <end position="246"/>
    </location>
</feature>
<dbReference type="FunFam" id="1.10.2020.20:FF:000001">
    <property type="entry name" value="Proteasomal ubiquitin receptor ADRM1"/>
    <property type="match status" value="1"/>
</dbReference>
<keyword evidence="11" id="KW-1185">Reference proteome</keyword>
<keyword evidence="4" id="KW-0963">Cytoplasm</keyword>
<comment type="subcellular location">
    <subcellularLocation>
        <location evidence="2">Cytoplasm</location>
    </subcellularLocation>
    <subcellularLocation>
        <location evidence="1">Nucleus</location>
    </subcellularLocation>
</comment>
<dbReference type="GO" id="GO:0005634">
    <property type="term" value="C:nucleus"/>
    <property type="evidence" value="ECO:0007669"/>
    <property type="project" value="UniProtKB-SubCell"/>
</dbReference>
<organism evidence="10 11">
    <name type="scientific">Clytia hemisphaerica</name>
    <dbReference type="NCBI Taxonomy" id="252671"/>
    <lineage>
        <taxon>Eukaryota</taxon>
        <taxon>Metazoa</taxon>
        <taxon>Cnidaria</taxon>
        <taxon>Hydrozoa</taxon>
        <taxon>Hydroidolina</taxon>
        <taxon>Leptothecata</taxon>
        <taxon>Obeliida</taxon>
        <taxon>Clytiidae</taxon>
        <taxon>Clytia</taxon>
    </lineage>
</organism>
<evidence type="ECO:0000256" key="4">
    <source>
        <dbReference type="ARBA" id="ARBA00022490"/>
    </source>
</evidence>
<dbReference type="PROSITE" id="PS51916">
    <property type="entry name" value="DEUBAD"/>
    <property type="match status" value="1"/>
</dbReference>
<dbReference type="CDD" id="cd13314">
    <property type="entry name" value="PH_Rpn13"/>
    <property type="match status" value="1"/>
</dbReference>
<feature type="region of interest" description="Disordered" evidence="7">
    <location>
        <begin position="118"/>
        <end position="138"/>
    </location>
</feature>
<dbReference type="Proteomes" id="UP000594262">
    <property type="component" value="Unplaced"/>
</dbReference>
<dbReference type="InterPro" id="IPR044867">
    <property type="entry name" value="DEUBAD_dom"/>
</dbReference>
<evidence type="ECO:0008006" key="12">
    <source>
        <dbReference type="Google" id="ProtNLM"/>
    </source>
</evidence>
<evidence type="ECO:0000313" key="10">
    <source>
        <dbReference type="EnsemblMetazoa" id="CLYHEMP010753.1"/>
    </source>
</evidence>
<dbReference type="Pfam" id="PF16550">
    <property type="entry name" value="RPN13_C"/>
    <property type="match status" value="1"/>
</dbReference>
<reference evidence="10" key="1">
    <citation type="submission" date="2021-01" db="UniProtKB">
        <authorList>
            <consortium name="EnsemblMetazoa"/>
        </authorList>
    </citation>
    <scope>IDENTIFICATION</scope>
</reference>
<name>A0A7M5V732_9CNID</name>
<evidence type="ECO:0000259" key="8">
    <source>
        <dbReference type="PROSITE" id="PS51916"/>
    </source>
</evidence>
<dbReference type="PROSITE" id="PS51917">
    <property type="entry name" value="PRU"/>
    <property type="match status" value="1"/>
</dbReference>
<keyword evidence="6" id="KW-0539">Nucleus</keyword>
<feature type="domain" description="Pru" evidence="9">
    <location>
        <begin position="11"/>
        <end position="124"/>
    </location>
</feature>
<evidence type="ECO:0000256" key="3">
    <source>
        <dbReference type="ARBA" id="ARBA00009216"/>
    </source>
</evidence>
<evidence type="ECO:0000256" key="2">
    <source>
        <dbReference type="ARBA" id="ARBA00004496"/>
    </source>
</evidence>
<dbReference type="InterPro" id="IPR038633">
    <property type="entry name" value="Rpn13/ADRM1_Pru_sf"/>
</dbReference>
<dbReference type="Gene3D" id="2.30.29.70">
    <property type="entry name" value="Proteasomal ubiquitin receptor Rpn13/ADRM1"/>
    <property type="match status" value="1"/>
</dbReference>
<dbReference type="PANTHER" id="PTHR12225:SF0">
    <property type="entry name" value="PROTEASOMAL UBIQUITIN RECEPTOR ADRM1"/>
    <property type="match status" value="1"/>
</dbReference>
<dbReference type="PANTHER" id="PTHR12225">
    <property type="entry name" value="ADHESION REGULATING MOLECULE 1 110 KDA CELL MEMBRANE GLYCOPROTEIN"/>
    <property type="match status" value="1"/>
</dbReference>
<dbReference type="InterPro" id="IPR006773">
    <property type="entry name" value="Rpn13/ADRM1"/>
</dbReference>
<dbReference type="EnsemblMetazoa" id="CLYHEMT010753.1">
    <property type="protein sequence ID" value="CLYHEMP010753.1"/>
    <property type="gene ID" value="CLYHEMG010753"/>
</dbReference>
<dbReference type="InterPro" id="IPR032368">
    <property type="entry name" value="RPN13_DEUBAD"/>
</dbReference>
<evidence type="ECO:0000256" key="6">
    <source>
        <dbReference type="ARBA" id="ARBA00023242"/>
    </source>
</evidence>
<dbReference type="GO" id="GO:0008541">
    <property type="term" value="C:proteasome regulatory particle, lid subcomplex"/>
    <property type="evidence" value="ECO:0007669"/>
    <property type="project" value="TreeGrafter"/>
</dbReference>
<feature type="compositionally biased region" description="Low complexity" evidence="7">
    <location>
        <begin position="197"/>
        <end position="243"/>
    </location>
</feature>
<dbReference type="OrthoDB" id="340431at2759"/>
<dbReference type="Pfam" id="PF04683">
    <property type="entry name" value="Rpn13_ADRM1_Pru"/>
    <property type="match status" value="1"/>
</dbReference>
<dbReference type="RefSeq" id="XP_066933714.1">
    <property type="nucleotide sequence ID" value="XM_067077613.1"/>
</dbReference>
<keyword evidence="5" id="KW-0647">Proteasome</keyword>